<dbReference type="GO" id="GO:0008710">
    <property type="term" value="F:8-amino-7-oxononanoate synthase activity"/>
    <property type="evidence" value="ECO:0007669"/>
    <property type="project" value="TreeGrafter"/>
</dbReference>
<dbReference type="PANTHER" id="PTHR13693:SF100">
    <property type="entry name" value="8-AMINO-7-OXONONANOATE SYNTHASE"/>
    <property type="match status" value="1"/>
</dbReference>
<dbReference type="Proteomes" id="UP000325755">
    <property type="component" value="Chromosome"/>
</dbReference>
<feature type="domain" description="Aminotransferase class I/classII large" evidence="4">
    <location>
        <begin position="55"/>
        <end position="389"/>
    </location>
</feature>
<dbReference type="InParanoid" id="A0A5Q0BEZ4"/>
<dbReference type="Gene3D" id="3.40.640.10">
    <property type="entry name" value="Type I PLP-dependent aspartate aminotransferase-like (Major domain)"/>
    <property type="match status" value="1"/>
</dbReference>
<organism evidence="5 6">
    <name type="scientific">Candidatus Methylospira mobilis</name>
    <dbReference type="NCBI Taxonomy" id="1808979"/>
    <lineage>
        <taxon>Bacteria</taxon>
        <taxon>Pseudomonadati</taxon>
        <taxon>Pseudomonadota</taxon>
        <taxon>Gammaproteobacteria</taxon>
        <taxon>Methylococcales</taxon>
        <taxon>Methylococcaceae</taxon>
        <taxon>Candidatus Methylospira</taxon>
    </lineage>
</organism>
<evidence type="ECO:0000313" key="5">
    <source>
        <dbReference type="EMBL" id="QFY42400.1"/>
    </source>
</evidence>
<dbReference type="PANTHER" id="PTHR13693">
    <property type="entry name" value="CLASS II AMINOTRANSFERASE/8-AMINO-7-OXONONANOATE SYNTHASE"/>
    <property type="match status" value="1"/>
</dbReference>
<evidence type="ECO:0000256" key="2">
    <source>
        <dbReference type="ARBA" id="ARBA00022679"/>
    </source>
</evidence>
<dbReference type="InterPro" id="IPR015422">
    <property type="entry name" value="PyrdxlP-dep_Trfase_small"/>
</dbReference>
<dbReference type="Pfam" id="PF00155">
    <property type="entry name" value="Aminotran_1_2"/>
    <property type="match status" value="1"/>
</dbReference>
<dbReference type="AlphaFoldDB" id="A0A5Q0BEZ4"/>
<dbReference type="InterPro" id="IPR015424">
    <property type="entry name" value="PyrdxlP-dep_Trfase"/>
</dbReference>
<gene>
    <name evidence="5" type="ORF">F6R98_06970</name>
</gene>
<dbReference type="OrthoDB" id="9807157at2"/>
<dbReference type="Gene3D" id="3.90.1150.10">
    <property type="entry name" value="Aspartate Aminotransferase, domain 1"/>
    <property type="match status" value="1"/>
</dbReference>
<evidence type="ECO:0000256" key="1">
    <source>
        <dbReference type="ARBA" id="ARBA00001933"/>
    </source>
</evidence>
<reference evidence="5 6" key="1">
    <citation type="submission" date="2019-09" db="EMBL/GenBank/DDBJ databases">
        <title>Ecophysiology of the spiral-shaped methanotroph Methylospira mobilis as revealed by the complete genome sequence.</title>
        <authorList>
            <person name="Oshkin I.Y."/>
            <person name="Dedysh S.N."/>
            <person name="Miroshnikov K."/>
            <person name="Danilova O.V."/>
            <person name="Hakobyan A."/>
            <person name="Liesack W."/>
        </authorList>
    </citation>
    <scope>NUCLEOTIDE SEQUENCE [LARGE SCALE GENOMIC DNA]</scope>
    <source>
        <strain evidence="5 6">Shm1</strain>
    </source>
</reference>
<proteinExistence type="predicted"/>
<evidence type="ECO:0000256" key="3">
    <source>
        <dbReference type="ARBA" id="ARBA00022898"/>
    </source>
</evidence>
<name>A0A5Q0BEZ4_9GAMM</name>
<evidence type="ECO:0000313" key="6">
    <source>
        <dbReference type="Proteomes" id="UP000325755"/>
    </source>
</evidence>
<dbReference type="InterPro" id="IPR050087">
    <property type="entry name" value="AON_synthase_class-II"/>
</dbReference>
<dbReference type="GO" id="GO:0009102">
    <property type="term" value="P:biotin biosynthetic process"/>
    <property type="evidence" value="ECO:0007669"/>
    <property type="project" value="TreeGrafter"/>
</dbReference>
<keyword evidence="3" id="KW-0663">Pyridoxal phosphate</keyword>
<dbReference type="SUPFAM" id="SSF53383">
    <property type="entry name" value="PLP-dependent transferases"/>
    <property type="match status" value="1"/>
</dbReference>
<dbReference type="GO" id="GO:0030170">
    <property type="term" value="F:pyridoxal phosphate binding"/>
    <property type="evidence" value="ECO:0007669"/>
    <property type="project" value="InterPro"/>
</dbReference>
<dbReference type="KEGG" id="mmob:F6R98_06970"/>
<evidence type="ECO:0000259" key="4">
    <source>
        <dbReference type="Pfam" id="PF00155"/>
    </source>
</evidence>
<comment type="cofactor">
    <cofactor evidence="1">
        <name>pyridoxal 5'-phosphate</name>
        <dbReference type="ChEBI" id="CHEBI:597326"/>
    </cofactor>
</comment>
<accession>A0A5Q0BEZ4</accession>
<keyword evidence="2" id="KW-0808">Transferase</keyword>
<sequence>MKNNVTRLILSKNFPCAMEPDFLERRVNAYYRNRVQNTWGGGHIMRGRVPDKSALLLSSNDYLFLANHPGIVKATSESLLEEGNGLLMSGVFLHAGSAQAKLEKKLAAFMHAEAGVLCQSGWCANTGLIQTIADERTPVYMDMLAHMSLWEGVRSAGATAVMFFHNDPGYLEKQVLKHGPGVIVVDSIYSTNGSICPLREIAEIAGEQGCILVVDESHSLGTHGDQGEGLVASMGLTDRVHFRTASLAKAFAGRAGFLVCSERFSEYFKCESHPAIFSSTLLPYEVAGIDATLDVIRKEGWRRDKLHVNAAYLRLHLDALGYNLNDSQSQIISLESGSEQQTIVLRDALEARGIFGSVFCAPATAKNRALIRFSIHSGLTQFDLDRIVQVCADIRDEVDLANWPSSRRKRSTPSTAHECSDSIMRDLAGVA</sequence>
<dbReference type="EMBL" id="CP044205">
    <property type="protein sequence ID" value="QFY42400.1"/>
    <property type="molecule type" value="Genomic_DNA"/>
</dbReference>
<dbReference type="NCBIfam" id="NF005526">
    <property type="entry name" value="PRK07179.1"/>
    <property type="match status" value="1"/>
</dbReference>
<keyword evidence="6" id="KW-1185">Reference proteome</keyword>
<protein>
    <submittedName>
        <fullName evidence="5">Quorum-sensing autoinducer synthase</fullName>
    </submittedName>
</protein>
<dbReference type="InterPro" id="IPR004839">
    <property type="entry name" value="Aminotransferase_I/II_large"/>
</dbReference>
<dbReference type="InterPro" id="IPR015421">
    <property type="entry name" value="PyrdxlP-dep_Trfase_major"/>
</dbReference>
<dbReference type="RefSeq" id="WP_153248381.1">
    <property type="nucleotide sequence ID" value="NZ_CP044205.1"/>
</dbReference>